<protein>
    <submittedName>
        <fullName evidence="2">Uncharacterized protein</fullName>
    </submittedName>
</protein>
<dbReference type="AlphaFoldDB" id="A0AAF3FR11"/>
<organism evidence="1 2">
    <name type="scientific">Mesorhabditis belari</name>
    <dbReference type="NCBI Taxonomy" id="2138241"/>
    <lineage>
        <taxon>Eukaryota</taxon>
        <taxon>Metazoa</taxon>
        <taxon>Ecdysozoa</taxon>
        <taxon>Nematoda</taxon>
        <taxon>Chromadorea</taxon>
        <taxon>Rhabditida</taxon>
        <taxon>Rhabditina</taxon>
        <taxon>Rhabditomorpha</taxon>
        <taxon>Rhabditoidea</taxon>
        <taxon>Rhabditidae</taxon>
        <taxon>Mesorhabditinae</taxon>
        <taxon>Mesorhabditis</taxon>
    </lineage>
</organism>
<evidence type="ECO:0000313" key="1">
    <source>
        <dbReference type="Proteomes" id="UP000887575"/>
    </source>
</evidence>
<name>A0AAF3FR11_9BILA</name>
<evidence type="ECO:0000313" key="2">
    <source>
        <dbReference type="WBParaSite" id="MBELARI_LOCUS9667"/>
    </source>
</evidence>
<dbReference type="Proteomes" id="UP000887575">
    <property type="component" value="Unassembled WGS sequence"/>
</dbReference>
<dbReference type="WBParaSite" id="MBELARI_LOCUS9667">
    <property type="protein sequence ID" value="MBELARI_LOCUS9667"/>
    <property type="gene ID" value="MBELARI_LOCUS9667"/>
</dbReference>
<accession>A0AAF3FR11</accession>
<keyword evidence="1" id="KW-1185">Reference proteome</keyword>
<sequence length="117" mass="13236">MIPEFPHPEEVELLHSKPIFDDSTRRNLLPPLLQSTNRLCFSAENLLGLHLHEQTADDSEKELKSHTTWPSTLSLSSSSSSPSLHKAVSQNIKQFSEKLRETIVHRLLTPVINIQSC</sequence>
<proteinExistence type="predicted"/>
<reference evidence="2" key="1">
    <citation type="submission" date="2024-02" db="UniProtKB">
        <authorList>
            <consortium name="WormBaseParasite"/>
        </authorList>
    </citation>
    <scope>IDENTIFICATION</scope>
</reference>